<protein>
    <submittedName>
        <fullName evidence="1">Uncharacterized protein</fullName>
    </submittedName>
</protein>
<dbReference type="EMBL" id="JAMQGP010000004">
    <property type="protein sequence ID" value="MCM2680102.1"/>
    <property type="molecule type" value="Genomic_DNA"/>
</dbReference>
<organism evidence="1 2">
    <name type="scientific">Echinimonas agarilytica</name>
    <dbReference type="NCBI Taxonomy" id="1215918"/>
    <lineage>
        <taxon>Bacteria</taxon>
        <taxon>Pseudomonadati</taxon>
        <taxon>Pseudomonadota</taxon>
        <taxon>Gammaproteobacteria</taxon>
        <taxon>Alteromonadales</taxon>
        <taxon>Echinimonadaceae</taxon>
        <taxon>Echinimonas</taxon>
    </lineage>
</organism>
<dbReference type="AlphaFoldDB" id="A0AA41W7K7"/>
<accession>A0AA41W7K7</accession>
<gene>
    <name evidence="1" type="ORF">NAF29_10545</name>
</gene>
<evidence type="ECO:0000313" key="1">
    <source>
        <dbReference type="EMBL" id="MCM2680102.1"/>
    </source>
</evidence>
<comment type="caution">
    <text evidence="1">The sequence shown here is derived from an EMBL/GenBank/DDBJ whole genome shotgun (WGS) entry which is preliminary data.</text>
</comment>
<reference evidence="1 2" key="1">
    <citation type="journal article" date="2013" name="Antonie Van Leeuwenhoek">
        <title>Echinimonas agarilytica gen. nov., sp. nov., a new gammaproteobacterium isolated from the sea urchin Strongylocentrotus intermedius.</title>
        <authorList>
            <person name="Nedashkovskaya O.I."/>
            <person name="Stenkova A.M."/>
            <person name="Zhukova N.V."/>
            <person name="Van Trappen S."/>
            <person name="Lee J.S."/>
            <person name="Kim S.B."/>
        </authorList>
    </citation>
    <scope>NUCLEOTIDE SEQUENCE [LARGE SCALE GENOMIC DNA]</scope>
    <source>
        <strain evidence="1 2">KMM 6351</strain>
    </source>
</reference>
<sequence>MKIVISVADLPFIRFIKRNQLFTACLRRITEHPDLARLEHGGMAELKVECDVSETEYQRVSAMTEWWEKAEYQGISTRLLNRMFALRTPTPAV</sequence>
<name>A0AA41W7K7_9GAMM</name>
<dbReference type="Proteomes" id="UP001165393">
    <property type="component" value="Unassembled WGS sequence"/>
</dbReference>
<keyword evidence="2" id="KW-1185">Reference proteome</keyword>
<dbReference type="RefSeq" id="WP_251261527.1">
    <property type="nucleotide sequence ID" value="NZ_JAMQGP010000004.1"/>
</dbReference>
<proteinExistence type="predicted"/>
<evidence type="ECO:0000313" key="2">
    <source>
        <dbReference type="Proteomes" id="UP001165393"/>
    </source>
</evidence>